<reference evidence="2 3" key="2">
    <citation type="submission" date="2015-05" db="EMBL/GenBank/DDBJ databases">
        <title>Distinctive expansion of gene families associated with plant cell wall degradation and secondary metabolism in the genomes of grapevine trunk pathogens.</title>
        <authorList>
            <person name="Lawrence D.P."/>
            <person name="Travadon R."/>
            <person name="Rolshausen P.E."/>
            <person name="Baumgartner K."/>
        </authorList>
    </citation>
    <scope>NUCLEOTIDE SEQUENCE [LARGE SCALE GENOMIC DNA]</scope>
    <source>
        <strain evidence="2">DS831</strain>
    </source>
</reference>
<proteinExistence type="predicted"/>
<keyword evidence="1" id="KW-0472">Membrane</keyword>
<evidence type="ECO:0000313" key="2">
    <source>
        <dbReference type="EMBL" id="KKY13795.1"/>
    </source>
</evidence>
<feature type="transmembrane region" description="Helical" evidence="1">
    <location>
        <begin position="51"/>
        <end position="71"/>
    </location>
</feature>
<accession>A0A0G2G9G9</accession>
<gene>
    <name evidence="2" type="ORF">UCDDS831_g08620</name>
</gene>
<dbReference type="EMBL" id="LAQI01000256">
    <property type="protein sequence ID" value="KKY13795.1"/>
    <property type="molecule type" value="Genomic_DNA"/>
</dbReference>
<feature type="transmembrane region" description="Helical" evidence="1">
    <location>
        <begin position="128"/>
        <end position="150"/>
    </location>
</feature>
<name>A0A0G2G9G9_9PEZI</name>
<evidence type="ECO:0000256" key="1">
    <source>
        <dbReference type="SAM" id="Phobius"/>
    </source>
</evidence>
<reference evidence="2 3" key="1">
    <citation type="submission" date="2015-03" db="EMBL/GenBank/DDBJ databases">
        <authorList>
            <person name="Morales-Cruz A."/>
            <person name="Amrine K.C."/>
            <person name="Cantu D."/>
        </authorList>
    </citation>
    <scope>NUCLEOTIDE SEQUENCE [LARGE SCALE GENOMIC DNA]</scope>
    <source>
        <strain evidence="2">DS831</strain>
    </source>
</reference>
<feature type="transmembrane region" description="Helical" evidence="1">
    <location>
        <begin position="92"/>
        <end position="116"/>
    </location>
</feature>
<comment type="caution">
    <text evidence="2">The sequence shown here is derived from an EMBL/GenBank/DDBJ whole genome shotgun (WGS) entry which is preliminary data.</text>
</comment>
<dbReference type="AlphaFoldDB" id="A0A0G2G9G9"/>
<feature type="transmembrane region" description="Helical" evidence="1">
    <location>
        <begin position="12"/>
        <end position="31"/>
    </location>
</feature>
<dbReference type="Proteomes" id="UP000034182">
    <property type="component" value="Unassembled WGS sequence"/>
</dbReference>
<organism evidence="2 3">
    <name type="scientific">Diplodia seriata</name>
    <dbReference type="NCBI Taxonomy" id="420778"/>
    <lineage>
        <taxon>Eukaryota</taxon>
        <taxon>Fungi</taxon>
        <taxon>Dikarya</taxon>
        <taxon>Ascomycota</taxon>
        <taxon>Pezizomycotina</taxon>
        <taxon>Dothideomycetes</taxon>
        <taxon>Dothideomycetes incertae sedis</taxon>
        <taxon>Botryosphaeriales</taxon>
        <taxon>Botryosphaeriaceae</taxon>
        <taxon>Diplodia</taxon>
    </lineage>
</organism>
<protein>
    <submittedName>
        <fullName evidence="2">Uncharacterized protein</fullName>
    </submittedName>
</protein>
<keyword evidence="1" id="KW-1133">Transmembrane helix</keyword>
<keyword evidence="1" id="KW-0812">Transmembrane</keyword>
<sequence length="189" mass="20354">MSRPIPWTSVHVLCVLGHLGMMIANMVAFVATDVNMKEDFDISTQIHVTPWGAGAVATFALFCNLVLLGAVHTLENPKEHKKVENRDSKRQMGVVIGVCFNACFVAAESAMAYYLASASGMLEHSSTGPLNFACFMTAVSAITTGATVGVDALKLREWRNETHGDGLLVEETDLLVMNSEVDDEGGYKG</sequence>
<evidence type="ECO:0000313" key="3">
    <source>
        <dbReference type="Proteomes" id="UP000034182"/>
    </source>
</evidence>